<comment type="caution">
    <text evidence="2">The sequence shown here is derived from an EMBL/GenBank/DDBJ whole genome shotgun (WGS) entry which is preliminary data.</text>
</comment>
<name>A0A099CY95_9GAMM</name>
<feature type="transmembrane region" description="Helical" evidence="1">
    <location>
        <begin position="63"/>
        <end position="83"/>
    </location>
</feature>
<evidence type="ECO:0000313" key="4">
    <source>
        <dbReference type="Proteomes" id="UP000029708"/>
    </source>
</evidence>
<dbReference type="Proteomes" id="UP000560000">
    <property type="component" value="Unassembled WGS sequence"/>
</dbReference>
<dbReference type="OrthoDB" id="9970764at2"/>
<keyword evidence="1" id="KW-1133">Transmembrane helix</keyword>
<dbReference type="Proteomes" id="UP000029708">
    <property type="component" value="Unassembled WGS sequence"/>
</dbReference>
<accession>A0A099CY95</accession>
<reference evidence="3 5" key="2">
    <citation type="submission" date="2020-08" db="EMBL/GenBank/DDBJ databases">
        <title>Genomic Encyclopedia of Type Strains, Phase IV (KMG-IV): sequencing the most valuable type-strain genomes for metagenomic binning, comparative biology and taxonomic classification.</title>
        <authorList>
            <person name="Goeker M."/>
        </authorList>
    </citation>
    <scope>NUCLEOTIDE SEQUENCE [LARGE SCALE GENOMIC DNA]</scope>
    <source>
        <strain evidence="3 5">DSM 107085</strain>
    </source>
</reference>
<proteinExistence type="predicted"/>
<organism evidence="2 4">
    <name type="scientific">Oleiagrimonas soli</name>
    <dbReference type="NCBI Taxonomy" id="1543381"/>
    <lineage>
        <taxon>Bacteria</taxon>
        <taxon>Pseudomonadati</taxon>
        <taxon>Pseudomonadota</taxon>
        <taxon>Gammaproteobacteria</taxon>
        <taxon>Lysobacterales</taxon>
        <taxon>Rhodanobacteraceae</taxon>
        <taxon>Oleiagrimonas</taxon>
    </lineage>
</organism>
<sequence>MLAEYKTKTNIGVGLGIIGQIIGRTLIDSKATGEILLGTVVILAAIIVFIWGCAQYAKAKGHSGWFGLFGLLSIIGLLVLFFLPDRRKVVRA</sequence>
<keyword evidence="4" id="KW-1185">Reference proteome</keyword>
<evidence type="ECO:0000256" key="1">
    <source>
        <dbReference type="SAM" id="Phobius"/>
    </source>
</evidence>
<evidence type="ECO:0000313" key="5">
    <source>
        <dbReference type="Proteomes" id="UP000560000"/>
    </source>
</evidence>
<keyword evidence="1" id="KW-0472">Membrane</keyword>
<keyword evidence="1" id="KW-0812">Transmembrane</keyword>
<feature type="transmembrane region" description="Helical" evidence="1">
    <location>
        <begin position="35"/>
        <end position="57"/>
    </location>
</feature>
<evidence type="ECO:0000313" key="2">
    <source>
        <dbReference type="EMBL" id="KGI78636.1"/>
    </source>
</evidence>
<gene>
    <name evidence="3" type="ORF">HNQ86_001408</name>
    <name evidence="2" type="ORF">LF63_0104115</name>
</gene>
<dbReference type="STRING" id="1543381.LF63_0104115"/>
<dbReference type="HOGENOM" id="CLU_2522914_0_0_6"/>
<dbReference type="RefSeq" id="WP_043099844.1">
    <property type="nucleotide sequence ID" value="NZ_JACHET010000001.1"/>
</dbReference>
<evidence type="ECO:0000313" key="3">
    <source>
        <dbReference type="EMBL" id="MBB6184063.1"/>
    </source>
</evidence>
<dbReference type="EMBL" id="JACHET010000001">
    <property type="protein sequence ID" value="MBB6184063.1"/>
    <property type="molecule type" value="Genomic_DNA"/>
</dbReference>
<dbReference type="EMBL" id="JROI01000008">
    <property type="protein sequence ID" value="KGI78636.1"/>
    <property type="molecule type" value="Genomic_DNA"/>
</dbReference>
<reference evidence="2 4" key="1">
    <citation type="submission" date="2014-09" db="EMBL/GenBank/DDBJ databases">
        <title>Xanthomonadaceae 3.5X direct submission.</title>
        <authorList>
            <person name="Fang T."/>
            <person name="Wang H."/>
        </authorList>
    </citation>
    <scope>NUCLEOTIDE SEQUENCE [LARGE SCALE GENOMIC DNA]</scope>
    <source>
        <strain evidence="2 4">3.5X</strain>
    </source>
</reference>
<dbReference type="AlphaFoldDB" id="A0A099CY95"/>
<protein>
    <submittedName>
        <fullName evidence="3">Ca2+/Na+ antiporter</fullName>
    </submittedName>
</protein>